<dbReference type="GO" id="GO:0072659">
    <property type="term" value="P:protein localization to plasma membrane"/>
    <property type="evidence" value="ECO:0007669"/>
    <property type="project" value="TreeGrafter"/>
</dbReference>
<protein>
    <submittedName>
        <fullName evidence="2">Uncharacterized protein</fullName>
    </submittedName>
</protein>
<keyword evidence="3" id="KW-1185">Reference proteome</keyword>
<dbReference type="PANTHER" id="PTHR28165">
    <property type="entry name" value="NON-CLASSICAL EXPORT PROTEIN 2-RELATED"/>
    <property type="match status" value="1"/>
</dbReference>
<keyword evidence="1" id="KW-1133">Transmembrane helix</keyword>
<dbReference type="GO" id="GO:0005886">
    <property type="term" value="C:plasma membrane"/>
    <property type="evidence" value="ECO:0007669"/>
    <property type="project" value="TreeGrafter"/>
</dbReference>
<feature type="transmembrane region" description="Helical" evidence="1">
    <location>
        <begin position="169"/>
        <end position="188"/>
    </location>
</feature>
<feature type="transmembrane region" description="Helical" evidence="1">
    <location>
        <begin position="76"/>
        <end position="97"/>
    </location>
</feature>
<dbReference type="Proteomes" id="UP000801428">
    <property type="component" value="Unassembled WGS sequence"/>
</dbReference>
<evidence type="ECO:0000313" key="2">
    <source>
        <dbReference type="EMBL" id="KAF3000777.1"/>
    </source>
</evidence>
<dbReference type="AlphaFoldDB" id="A0A9P4TCV6"/>
<dbReference type="PANTHER" id="PTHR28165:SF2">
    <property type="entry name" value="MARVEL DOMAIN-CONTAINING PROTEIN"/>
    <property type="match status" value="1"/>
</dbReference>
<dbReference type="GO" id="GO:0032126">
    <property type="term" value="C:eisosome"/>
    <property type="evidence" value="ECO:0007669"/>
    <property type="project" value="TreeGrafter"/>
</dbReference>
<dbReference type="EMBL" id="SWKU01000014">
    <property type="protein sequence ID" value="KAF3000777.1"/>
    <property type="molecule type" value="Genomic_DNA"/>
</dbReference>
<evidence type="ECO:0000313" key="3">
    <source>
        <dbReference type="Proteomes" id="UP000801428"/>
    </source>
</evidence>
<evidence type="ECO:0000256" key="1">
    <source>
        <dbReference type="SAM" id="Phobius"/>
    </source>
</evidence>
<reference evidence="2" key="1">
    <citation type="submission" date="2019-04" db="EMBL/GenBank/DDBJ databases">
        <title>Sequencing of skin fungus with MAO and IRED activity.</title>
        <authorList>
            <person name="Marsaioli A.J."/>
            <person name="Bonatto J.M.C."/>
            <person name="Reis Junior O."/>
        </authorList>
    </citation>
    <scope>NUCLEOTIDE SEQUENCE</scope>
    <source>
        <strain evidence="2">30M1</strain>
    </source>
</reference>
<dbReference type="InterPro" id="IPR052649">
    <property type="entry name" value="NCE102-like"/>
</dbReference>
<name>A0A9P4TCV6_CURKU</name>
<accession>A0A9P4TCV6</accession>
<gene>
    <name evidence="2" type="ORF">E8E13_005211</name>
</gene>
<dbReference type="OrthoDB" id="2017497at2759"/>
<comment type="caution">
    <text evidence="2">The sequence shown here is derived from an EMBL/GenBank/DDBJ whole genome shotgun (WGS) entry which is preliminary data.</text>
</comment>
<keyword evidence="1" id="KW-0812">Transmembrane</keyword>
<proteinExistence type="predicted"/>
<organism evidence="2 3">
    <name type="scientific">Curvularia kusanoi</name>
    <name type="common">Cochliobolus kusanoi</name>
    <dbReference type="NCBI Taxonomy" id="90978"/>
    <lineage>
        <taxon>Eukaryota</taxon>
        <taxon>Fungi</taxon>
        <taxon>Dikarya</taxon>
        <taxon>Ascomycota</taxon>
        <taxon>Pezizomycotina</taxon>
        <taxon>Dothideomycetes</taxon>
        <taxon>Pleosporomycetidae</taxon>
        <taxon>Pleosporales</taxon>
        <taxon>Pleosporineae</taxon>
        <taxon>Pleosporaceae</taxon>
        <taxon>Curvularia</taxon>
    </lineage>
</organism>
<dbReference type="GO" id="GO:0070941">
    <property type="term" value="P:eisosome assembly"/>
    <property type="evidence" value="ECO:0007669"/>
    <property type="project" value="TreeGrafter"/>
</dbReference>
<keyword evidence="1" id="KW-0472">Membrane</keyword>
<sequence>MPSPPSPLLTLSLRTTQALLSLVIFALSVALIHGRRFGSIPLVLLYSALSGGCSLLGAVLGIAAQWREWEVLRGKFGVLADGMIAGNGVVAGVYMAVKLKGVRCQHVDWHGDRDLYYCDNKDVCKMLSSSIICGGLKKVEDYYVCGYLDANDGVRARLFGRCVMSQADAVLLFLTAGVVGLVTLLGYLRLKRE</sequence>
<feature type="transmembrane region" description="Helical" evidence="1">
    <location>
        <begin position="44"/>
        <end position="64"/>
    </location>
</feature>
<feature type="transmembrane region" description="Helical" evidence="1">
    <location>
        <begin position="12"/>
        <end position="32"/>
    </location>
</feature>